<dbReference type="InterPro" id="IPR006047">
    <property type="entry name" value="GH13_cat_dom"/>
</dbReference>
<dbReference type="GO" id="GO:0009313">
    <property type="term" value="P:oligosaccharide catabolic process"/>
    <property type="evidence" value="ECO:0007669"/>
    <property type="project" value="TreeGrafter"/>
</dbReference>
<keyword evidence="4" id="KW-1185">Reference proteome</keyword>
<protein>
    <submittedName>
        <fullName evidence="3">Alpha-amylase</fullName>
    </submittedName>
</protein>
<dbReference type="Gene3D" id="3.20.20.80">
    <property type="entry name" value="Glycosidases"/>
    <property type="match status" value="1"/>
</dbReference>
<dbReference type="Gene3D" id="3.90.400.10">
    <property type="entry name" value="Oligo-1,6-glucosidase, Domain 2"/>
    <property type="match status" value="1"/>
</dbReference>
<dbReference type="PANTHER" id="PTHR10357:SF179">
    <property type="entry name" value="NEUTRAL AND BASIC AMINO ACID TRANSPORT PROTEIN RBAT"/>
    <property type="match status" value="1"/>
</dbReference>
<dbReference type="GO" id="GO:0004556">
    <property type="term" value="F:alpha-amylase activity"/>
    <property type="evidence" value="ECO:0007669"/>
    <property type="project" value="TreeGrafter"/>
</dbReference>
<evidence type="ECO:0000313" key="4">
    <source>
        <dbReference type="Proteomes" id="UP000619536"/>
    </source>
</evidence>
<evidence type="ECO:0000313" key="3">
    <source>
        <dbReference type="EMBL" id="GGI14273.1"/>
    </source>
</evidence>
<dbReference type="EMBL" id="BMDH01000002">
    <property type="protein sequence ID" value="GGI14273.1"/>
    <property type="molecule type" value="Genomic_DNA"/>
</dbReference>
<accession>A0A8J3AIV4</accession>
<dbReference type="Pfam" id="PF00128">
    <property type="entry name" value="Alpha-amylase"/>
    <property type="match status" value="1"/>
</dbReference>
<name>A0A8J3AIV4_9BIFI</name>
<sequence>MTTQHNQHALHRPSDFVKVDQQAALFHHPSWLRDAVFYEIYPQSFADANADGIGDIQGIIQHLDYIDSLGVTALWLNPCFTSPFQDAGYDVADYLNVAERYGTNDDLIELFHQAHQRSIKVLLDLVPGHTSIQHPWFIASQQPHIEDRGAYSDRYLWTNTAFESSAGMPAISGTTPRDGSYIVNFFAFQPALNYGFRNPDPAKSWQVDINASAPTATREAMREVMRFWLNAGADGFRVDMADSLVKNDDTEKSQTIESWRRMLAPIKAQFPEAAFVSEWSRPWQSLRAGFDMDFYLDWGWVPNGYNLLTRRTEHQLSHDHDASYFNADSAQSPLAFLADWQPQYQNTKALGYFSFITSNHDSPRMAPRLTDTERRIAFALLLLMPGVPFLYYGDEIGMRMQELVSVEGGYQRTGARTPMQWNAKPNLGFSAASAEQLYLPIDHGNDAPTVAAQEADTTSILHCVRHIIAVRHANRCLQADADTQVVFADDNQRTLILLRTDSVSGKQALIAVNPGRHDETCELNGTNTLSYDPATAIVDAIVGSGNIQQQTPQAPLSLHIEAQSALVILL</sequence>
<dbReference type="AlphaFoldDB" id="A0A8J3AIV4"/>
<comment type="caution">
    <text evidence="3">The sequence shown here is derived from an EMBL/GenBank/DDBJ whole genome shotgun (WGS) entry which is preliminary data.</text>
</comment>
<evidence type="ECO:0000256" key="1">
    <source>
        <dbReference type="ARBA" id="ARBA00008061"/>
    </source>
</evidence>
<feature type="domain" description="Glycosyl hydrolase family 13 catalytic" evidence="2">
    <location>
        <begin position="39"/>
        <end position="416"/>
    </location>
</feature>
<dbReference type="Proteomes" id="UP000619536">
    <property type="component" value="Unassembled WGS sequence"/>
</dbReference>
<organism evidence="3 4">
    <name type="scientific">Galliscardovia ingluviei</name>
    <dbReference type="NCBI Taxonomy" id="1769422"/>
    <lineage>
        <taxon>Bacteria</taxon>
        <taxon>Bacillati</taxon>
        <taxon>Actinomycetota</taxon>
        <taxon>Actinomycetes</taxon>
        <taxon>Bifidobacteriales</taxon>
        <taxon>Bifidobacteriaceae</taxon>
        <taxon>Galliscardovia</taxon>
    </lineage>
</organism>
<dbReference type="InterPro" id="IPR045857">
    <property type="entry name" value="O16G_dom_2"/>
</dbReference>
<proteinExistence type="inferred from homology"/>
<gene>
    <name evidence="3" type="ORF">GCM10007377_10110</name>
</gene>
<dbReference type="PANTHER" id="PTHR10357">
    <property type="entry name" value="ALPHA-AMYLASE FAMILY MEMBER"/>
    <property type="match status" value="1"/>
</dbReference>
<comment type="similarity">
    <text evidence="1">Belongs to the glycosyl hydrolase 13 family.</text>
</comment>
<dbReference type="InterPro" id="IPR017853">
    <property type="entry name" value="GH"/>
</dbReference>
<dbReference type="SUPFAM" id="SSF51445">
    <property type="entry name" value="(Trans)glycosidases"/>
    <property type="match status" value="1"/>
</dbReference>
<reference evidence="3" key="1">
    <citation type="journal article" date="2014" name="Int. J. Syst. Evol. Microbiol.">
        <title>Complete genome sequence of Corynebacterium casei LMG S-19264T (=DSM 44701T), isolated from a smear-ripened cheese.</title>
        <authorList>
            <consortium name="US DOE Joint Genome Institute (JGI-PGF)"/>
            <person name="Walter F."/>
            <person name="Albersmeier A."/>
            <person name="Kalinowski J."/>
            <person name="Ruckert C."/>
        </authorList>
    </citation>
    <scope>NUCLEOTIDE SEQUENCE</scope>
    <source>
        <strain evidence="3">CCM 8606</strain>
    </source>
</reference>
<dbReference type="SMART" id="SM00642">
    <property type="entry name" value="Aamy"/>
    <property type="match status" value="1"/>
</dbReference>
<evidence type="ECO:0000259" key="2">
    <source>
        <dbReference type="SMART" id="SM00642"/>
    </source>
</evidence>
<dbReference type="RefSeq" id="WP_188355173.1">
    <property type="nucleotide sequence ID" value="NZ_BMDH01000002.1"/>
</dbReference>
<reference evidence="3" key="2">
    <citation type="submission" date="2020-09" db="EMBL/GenBank/DDBJ databases">
        <authorList>
            <person name="Sun Q."/>
            <person name="Sedlacek I."/>
        </authorList>
    </citation>
    <scope>NUCLEOTIDE SEQUENCE</scope>
    <source>
        <strain evidence="3">CCM 8606</strain>
    </source>
</reference>